<keyword evidence="2" id="KW-1185">Reference proteome</keyword>
<evidence type="ECO:0000313" key="2">
    <source>
        <dbReference type="Proteomes" id="UP000320876"/>
    </source>
</evidence>
<name>A0A542DNY9_AMYCI</name>
<evidence type="ECO:0008006" key="3">
    <source>
        <dbReference type="Google" id="ProtNLM"/>
    </source>
</evidence>
<evidence type="ECO:0000313" key="1">
    <source>
        <dbReference type="EMBL" id="TQJ04694.1"/>
    </source>
</evidence>
<accession>A0A542DNY9</accession>
<dbReference type="AlphaFoldDB" id="A0A542DNY9"/>
<dbReference type="InterPro" id="IPR058154">
    <property type="entry name" value="Bxb1_TTP-like"/>
</dbReference>
<proteinExistence type="predicted"/>
<dbReference type="RefSeq" id="WP_142000342.1">
    <property type="nucleotide sequence ID" value="NZ_VFML01000001.1"/>
</dbReference>
<protein>
    <recommendedName>
        <fullName evidence="3">Major tail protein</fullName>
    </recommendedName>
</protein>
<dbReference type="Proteomes" id="UP000320876">
    <property type="component" value="Unassembled WGS sequence"/>
</dbReference>
<dbReference type="OrthoDB" id="4094653at2"/>
<reference evidence="1 2" key="1">
    <citation type="submission" date="2019-06" db="EMBL/GenBank/DDBJ databases">
        <title>Sequencing the genomes of 1000 actinobacteria strains.</title>
        <authorList>
            <person name="Klenk H.-P."/>
        </authorList>
    </citation>
    <scope>NUCLEOTIDE SEQUENCE [LARGE SCALE GENOMIC DNA]</scope>
    <source>
        <strain evidence="1 2">DSM 45679</strain>
    </source>
</reference>
<comment type="caution">
    <text evidence="1">The sequence shown here is derived from an EMBL/GenBank/DDBJ whole genome shotgun (WGS) entry which is preliminary data.</text>
</comment>
<sequence length="199" mass="21230">MALNDDAVLTAARGHIFTAPEGTDPPAPADISAFDPVAGFDGWNDIGHTSRGTLPEFGFDGGDTETRGTWQNQALKTVVTDPAVDYVTFVVHQFDDEGLGLYYGVANGSTTPGVFRVKSGSTKPVRRALLIVVVDGDTKIGFYAPKCDIRRDDAISLAVDEFGGMPLRATFLTYVHTTDGEITFDWISEDTGINPAPAG</sequence>
<dbReference type="Pfam" id="PF25681">
    <property type="entry name" value="Phage_TTP_17"/>
    <property type="match status" value="1"/>
</dbReference>
<organism evidence="1 2">
    <name type="scientific">Amycolatopsis cihanbeyliensis</name>
    <dbReference type="NCBI Taxonomy" id="1128664"/>
    <lineage>
        <taxon>Bacteria</taxon>
        <taxon>Bacillati</taxon>
        <taxon>Actinomycetota</taxon>
        <taxon>Actinomycetes</taxon>
        <taxon>Pseudonocardiales</taxon>
        <taxon>Pseudonocardiaceae</taxon>
        <taxon>Amycolatopsis</taxon>
    </lineage>
</organism>
<dbReference type="EMBL" id="VFML01000001">
    <property type="protein sequence ID" value="TQJ04694.1"/>
    <property type="molecule type" value="Genomic_DNA"/>
</dbReference>
<gene>
    <name evidence="1" type="ORF">FB471_4501</name>
</gene>